<dbReference type="PANTHER" id="PTHR23048:SF59">
    <property type="entry name" value="EF-HAND SUPERFAMILY PROTEIN"/>
    <property type="match status" value="1"/>
</dbReference>
<dbReference type="InterPro" id="IPR002048">
    <property type="entry name" value="EF_hand_dom"/>
</dbReference>
<keyword evidence="1" id="KW-0677">Repeat</keyword>
<dbReference type="AlphaFoldDB" id="A0A5K1HHJ9"/>
<dbReference type="FunFam" id="1.10.238.10:FF:000001">
    <property type="entry name" value="Calmodulin 1"/>
    <property type="match status" value="1"/>
</dbReference>
<dbReference type="InterPro" id="IPR018247">
    <property type="entry name" value="EF_Hand_1_Ca_BS"/>
</dbReference>
<dbReference type="GO" id="GO:0005509">
    <property type="term" value="F:calcium ion binding"/>
    <property type="evidence" value="ECO:0007669"/>
    <property type="project" value="InterPro"/>
</dbReference>
<evidence type="ECO:0000256" key="2">
    <source>
        <dbReference type="ARBA" id="ARBA00022837"/>
    </source>
</evidence>
<keyword evidence="2" id="KW-0106">Calcium</keyword>
<feature type="domain" description="EF-hand" evidence="3">
    <location>
        <begin position="28"/>
        <end position="63"/>
    </location>
</feature>
<proteinExistence type="predicted"/>
<dbReference type="SMART" id="SM00054">
    <property type="entry name" value="EFh"/>
    <property type="match status" value="4"/>
</dbReference>
<evidence type="ECO:0000256" key="1">
    <source>
        <dbReference type="ARBA" id="ARBA00022737"/>
    </source>
</evidence>
<protein>
    <recommendedName>
        <fullName evidence="3">EF-hand domain-containing protein</fullName>
    </recommendedName>
</protein>
<dbReference type="SUPFAM" id="SSF47473">
    <property type="entry name" value="EF-hand"/>
    <property type="match status" value="1"/>
</dbReference>
<dbReference type="PROSITE" id="PS50222">
    <property type="entry name" value="EF_HAND_2"/>
    <property type="match status" value="3"/>
</dbReference>
<evidence type="ECO:0000259" key="3">
    <source>
        <dbReference type="PROSITE" id="PS50222"/>
    </source>
</evidence>
<dbReference type="PROSITE" id="PS00018">
    <property type="entry name" value="EF_HAND_1"/>
    <property type="match status" value="2"/>
</dbReference>
<feature type="domain" description="EF-hand" evidence="3">
    <location>
        <begin position="103"/>
        <end position="138"/>
    </location>
</feature>
<dbReference type="PANTHER" id="PTHR23048">
    <property type="entry name" value="MYOSIN LIGHT CHAIN 1, 3"/>
    <property type="match status" value="1"/>
</dbReference>
<dbReference type="Pfam" id="PF13499">
    <property type="entry name" value="EF-hand_7"/>
    <property type="match status" value="2"/>
</dbReference>
<name>A0A5K1HHJ9_9MAGN</name>
<feature type="domain" description="EF-hand" evidence="3">
    <location>
        <begin position="66"/>
        <end position="101"/>
    </location>
</feature>
<dbReference type="InterPro" id="IPR050230">
    <property type="entry name" value="CALM/Myosin/TropC-like"/>
</dbReference>
<organism evidence="4">
    <name type="scientific">Nymphaea colorata</name>
    <name type="common">pocket water lily</name>
    <dbReference type="NCBI Taxonomy" id="210225"/>
    <lineage>
        <taxon>Eukaryota</taxon>
        <taxon>Viridiplantae</taxon>
        <taxon>Streptophyta</taxon>
        <taxon>Embryophyta</taxon>
        <taxon>Tracheophyta</taxon>
        <taxon>Spermatophyta</taxon>
        <taxon>Magnoliopsida</taxon>
        <taxon>Nymphaeales</taxon>
        <taxon>Nymphaeaceae</taxon>
        <taxon>Nymphaea</taxon>
    </lineage>
</organism>
<dbReference type="EMBL" id="LR722049">
    <property type="protein sequence ID" value="VVW87152.1"/>
    <property type="molecule type" value="Genomic_DNA"/>
</dbReference>
<evidence type="ECO:0000313" key="4">
    <source>
        <dbReference type="EMBL" id="VVW87152.1"/>
    </source>
</evidence>
<dbReference type="GO" id="GO:0016460">
    <property type="term" value="C:myosin II complex"/>
    <property type="evidence" value="ECO:0007669"/>
    <property type="project" value="TreeGrafter"/>
</dbReference>
<gene>
    <name evidence="4" type="ORF">NYM_LOCUS29715</name>
</gene>
<dbReference type="InterPro" id="IPR011992">
    <property type="entry name" value="EF-hand-dom_pair"/>
</dbReference>
<dbReference type="Gene3D" id="1.10.238.10">
    <property type="entry name" value="EF-hand"/>
    <property type="match status" value="1"/>
</dbReference>
<sequence length="173" mass="20469">MYASRMSRTSRGEAFEAREFVTYYVSEREIEAWKEIFDAFDTDQDGVLAPRDLLEAMSKYNDGYHPKRNRIYQTMALYDKDESGNIDFKEFLRMLFERPYERDSSEDLKRVFGEIDAENKGFISEDDLADLAIELKENLSQEEIQMIMRKLDPKRTGKISLTAFIDFNREHIV</sequence>
<reference evidence="4" key="1">
    <citation type="submission" date="2019-09" db="EMBL/GenBank/DDBJ databases">
        <authorList>
            <person name="Zhang L."/>
        </authorList>
    </citation>
    <scope>NUCLEOTIDE SEQUENCE</scope>
</reference>
<accession>A0A5K1HHJ9</accession>